<comment type="caution">
    <text evidence="1">The sequence shown here is derived from an EMBL/GenBank/DDBJ whole genome shotgun (WGS) entry which is preliminary data.</text>
</comment>
<gene>
    <name evidence="1" type="ORF">VMCG_07506</name>
</gene>
<evidence type="ECO:0008006" key="3">
    <source>
        <dbReference type="Google" id="ProtNLM"/>
    </source>
</evidence>
<dbReference type="EMBL" id="LKEA01000030">
    <property type="protein sequence ID" value="ROV97104.1"/>
    <property type="molecule type" value="Genomic_DNA"/>
</dbReference>
<organism evidence="1 2">
    <name type="scientific">Cytospora schulzeri</name>
    <dbReference type="NCBI Taxonomy" id="448051"/>
    <lineage>
        <taxon>Eukaryota</taxon>
        <taxon>Fungi</taxon>
        <taxon>Dikarya</taxon>
        <taxon>Ascomycota</taxon>
        <taxon>Pezizomycotina</taxon>
        <taxon>Sordariomycetes</taxon>
        <taxon>Sordariomycetidae</taxon>
        <taxon>Diaporthales</taxon>
        <taxon>Cytosporaceae</taxon>
        <taxon>Cytospora</taxon>
    </lineage>
</organism>
<dbReference type="AlphaFoldDB" id="A0A423W1D0"/>
<sequence length="556" mass="62691">MNYWHDYPRPLGFRHVMEGRPPAAQGSRLFFLPAEIHDLIFGFVAKDRDDLATLALVNSDCRQIARSYQFCTVTFTGSLTCEQGILALLQREAIERRQDRGACYGRTRKPSLGVCIRKVIAGDSGLDRWLYFHTRSPAGQSEQHHAWWQYQLSRIIEYQHRVYRPAVLSVMASLPNLDEAIILRNGKIGAPVLDEHLLNCLAGSTLRELELKVTMVERCPQVAAGVTWPLESLDLRLEWDERVQNGGVGLDVSAYCDCILRLCCADLERLRIRLPITTPGSSWCYPVHLRLQFPRLRRLDLLEFGNLQHMGMSSLLTTSRCLAVLSIDCSLQRVQTFLRHTDAIPTLRVLILLYKARPRPPPLTAQGGHPHPASRRRRLQGLTTGVLERIVSIISRNTGLKKVSMTFEDVSIPPAELRCLAALEGPELEELHIGAGWADRPRRPGWLVDHGELRRILVSTPGARAATRKLTSLSLTGDASRCLANWGMTGYCSYERSVSEEHRSRMRREALAYARALPELEVVYIGVMGHGLARLGGAVTVGWDWEDVEFDPAGWW</sequence>
<evidence type="ECO:0000313" key="2">
    <source>
        <dbReference type="Proteomes" id="UP000283895"/>
    </source>
</evidence>
<name>A0A423W1D0_9PEZI</name>
<dbReference type="Proteomes" id="UP000283895">
    <property type="component" value="Unassembled WGS sequence"/>
</dbReference>
<evidence type="ECO:0000313" key="1">
    <source>
        <dbReference type="EMBL" id="ROV97104.1"/>
    </source>
</evidence>
<dbReference type="OrthoDB" id="3257981at2759"/>
<proteinExistence type="predicted"/>
<keyword evidence="2" id="KW-1185">Reference proteome</keyword>
<accession>A0A423W1D0</accession>
<reference evidence="1 2" key="1">
    <citation type="submission" date="2015-09" db="EMBL/GenBank/DDBJ databases">
        <title>Host preference determinants of Valsa canker pathogens revealed by comparative genomics.</title>
        <authorList>
            <person name="Yin Z."/>
            <person name="Huang L."/>
        </authorList>
    </citation>
    <scope>NUCLEOTIDE SEQUENCE [LARGE SCALE GENOMIC DNA]</scope>
    <source>
        <strain evidence="1 2">03-1</strain>
    </source>
</reference>
<protein>
    <recommendedName>
        <fullName evidence="3">F-box domain-containing protein</fullName>
    </recommendedName>
</protein>